<dbReference type="Proteomes" id="UP000184512">
    <property type="component" value="Unassembled WGS sequence"/>
</dbReference>
<gene>
    <name evidence="1" type="ORF">SAMN02745244_02781</name>
</gene>
<proteinExistence type="predicted"/>
<evidence type="ECO:0000313" key="1">
    <source>
        <dbReference type="EMBL" id="SHJ56188.1"/>
    </source>
</evidence>
<keyword evidence="2" id="KW-1185">Reference proteome</keyword>
<accession>A0A1M6KB49</accession>
<dbReference type="AlphaFoldDB" id="A0A1M6KB49"/>
<dbReference type="STRING" id="1123357.SAMN02745244_02781"/>
<dbReference type="OrthoDB" id="5188280at2"/>
<name>A0A1M6KB49_9ACTN</name>
<dbReference type="EMBL" id="FQZG01000058">
    <property type="protein sequence ID" value="SHJ56188.1"/>
    <property type="molecule type" value="Genomic_DNA"/>
</dbReference>
<evidence type="ECO:0000313" key="2">
    <source>
        <dbReference type="Proteomes" id="UP000184512"/>
    </source>
</evidence>
<reference evidence="1 2" key="1">
    <citation type="submission" date="2016-11" db="EMBL/GenBank/DDBJ databases">
        <authorList>
            <person name="Jaros S."/>
            <person name="Januszkiewicz K."/>
            <person name="Wedrychowicz H."/>
        </authorList>
    </citation>
    <scope>NUCLEOTIDE SEQUENCE [LARGE SCALE GENOMIC DNA]</scope>
    <source>
        <strain evidence="1 2">DSM 12906</strain>
    </source>
</reference>
<evidence type="ECO:0008006" key="3">
    <source>
        <dbReference type="Google" id="ProtNLM"/>
    </source>
</evidence>
<organism evidence="1 2">
    <name type="scientific">Tessaracoccus bendigoensis DSM 12906</name>
    <dbReference type="NCBI Taxonomy" id="1123357"/>
    <lineage>
        <taxon>Bacteria</taxon>
        <taxon>Bacillati</taxon>
        <taxon>Actinomycetota</taxon>
        <taxon>Actinomycetes</taxon>
        <taxon>Propionibacteriales</taxon>
        <taxon>Propionibacteriaceae</taxon>
        <taxon>Tessaracoccus</taxon>
    </lineage>
</organism>
<dbReference type="RefSeq" id="WP_073189331.1">
    <property type="nucleotide sequence ID" value="NZ_FQZG01000058.1"/>
</dbReference>
<protein>
    <recommendedName>
        <fullName evidence="3">DNA-directed RNA polymerase subunit beta</fullName>
    </recommendedName>
</protein>
<sequence>MSNFHKPVKRPGDIIELLAGGGDPAEMSGLARDTAGALLNHIRRAPDQEVVARVIGFADGDGIEDLAELWASSPADSLAGALWRLYLLRHTVQEAPSAAGYRFSRGIEVDTVSQAIAGSPSAPTPEEVVELATVILRGAFAGDFAVALERAAAFARVMAAGERELMASSDDARRVMDELRRLEGYETVSAELTAAAALWRNGELN</sequence>